<accession>A0A100YXT4</accession>
<evidence type="ECO:0000256" key="1">
    <source>
        <dbReference type="SAM" id="MobiDB-lite"/>
    </source>
</evidence>
<dbReference type="GO" id="GO:0003677">
    <property type="term" value="F:DNA binding"/>
    <property type="evidence" value="ECO:0007669"/>
    <property type="project" value="InterPro"/>
</dbReference>
<dbReference type="PANTHER" id="PTHR37299">
    <property type="entry name" value="TRANSCRIPTIONAL REGULATOR-RELATED"/>
    <property type="match status" value="1"/>
</dbReference>
<keyword evidence="4" id="KW-1185">Reference proteome</keyword>
<organism evidence="3 4">
    <name type="scientific">Tractidigestivibacter scatoligenes</name>
    <name type="common">Olsenella scatoligenes</name>
    <dbReference type="NCBI Taxonomy" id="1299998"/>
    <lineage>
        <taxon>Bacteria</taxon>
        <taxon>Bacillati</taxon>
        <taxon>Actinomycetota</taxon>
        <taxon>Coriobacteriia</taxon>
        <taxon>Coriobacteriales</taxon>
        <taxon>Atopobiaceae</taxon>
        <taxon>Tractidigestivibacter</taxon>
    </lineage>
</organism>
<feature type="domain" description="HTH LytTR-type" evidence="2">
    <location>
        <begin position="151"/>
        <end position="231"/>
    </location>
</feature>
<reference evidence="3 4" key="1">
    <citation type="submission" date="2015-12" db="EMBL/GenBank/DDBJ databases">
        <title>Draft Genome Sequence of Olsenella scatoligenes SK9K4T; a Producer of 3-Methylindole- (skatole) and 4-Methylphenol- (p-cresol) Isolated from Pig Feces.</title>
        <authorList>
            <person name="Li X."/>
            <person name="Borg B."/>
            <person name="Canibe N."/>
        </authorList>
    </citation>
    <scope>NUCLEOTIDE SEQUENCE [LARGE SCALE GENOMIC DNA]</scope>
    <source>
        <strain evidence="3 4">SK9K4</strain>
    </source>
</reference>
<sequence length="288" mass="31228">MSACADMLATDFFFVGPFEGSLGIGASKFVELRIKLQPLFQRLEYETQRCEVTYRDANTSICFVVVSVSNDAKHETKLTSVAVWKDTLAGIKLAQLIISVPVGVNFMDTDYGRSMGSAIALANLPTWEKRPLVMKDSSGRNHVVDPARTSYLEARHQYSMVHTAPEPFKMRESLTSTLGRFPSYFVRVHRSYAVNALMVSSIGRDEINLTNGERVPIPVRQSTAIRSLILSTISNALGGPAGTSDGLASASCGSGLAVDATAVDEDENGRPEGMCQPSKGKETPPSNK</sequence>
<dbReference type="PROSITE" id="PS50930">
    <property type="entry name" value="HTH_LYTTR"/>
    <property type="match status" value="1"/>
</dbReference>
<evidence type="ECO:0000259" key="2">
    <source>
        <dbReference type="PROSITE" id="PS50930"/>
    </source>
</evidence>
<dbReference type="Gene3D" id="2.40.50.1020">
    <property type="entry name" value="LytTr DNA-binding domain"/>
    <property type="match status" value="1"/>
</dbReference>
<dbReference type="AlphaFoldDB" id="A0A100YXT4"/>
<dbReference type="InterPro" id="IPR046947">
    <property type="entry name" value="LytR-like"/>
</dbReference>
<comment type="caution">
    <text evidence="3">The sequence shown here is derived from an EMBL/GenBank/DDBJ whole genome shotgun (WGS) entry which is preliminary data.</text>
</comment>
<dbReference type="SMART" id="SM00850">
    <property type="entry name" value="LytTR"/>
    <property type="match status" value="1"/>
</dbReference>
<dbReference type="EMBL" id="LOJF01000001">
    <property type="protein sequence ID" value="KUH59462.1"/>
    <property type="molecule type" value="Genomic_DNA"/>
</dbReference>
<dbReference type="STRING" id="1299998.AUL39_03900"/>
<dbReference type="PANTHER" id="PTHR37299:SF1">
    <property type="entry name" value="STAGE 0 SPORULATION PROTEIN A HOMOLOG"/>
    <property type="match status" value="1"/>
</dbReference>
<feature type="region of interest" description="Disordered" evidence="1">
    <location>
        <begin position="261"/>
        <end position="288"/>
    </location>
</feature>
<gene>
    <name evidence="3" type="ORF">AUL39_03900</name>
</gene>
<evidence type="ECO:0000313" key="4">
    <source>
        <dbReference type="Proteomes" id="UP000054078"/>
    </source>
</evidence>
<name>A0A100YXT4_TRASO</name>
<proteinExistence type="predicted"/>
<protein>
    <recommendedName>
        <fullName evidence="2">HTH LytTR-type domain-containing protein</fullName>
    </recommendedName>
</protein>
<dbReference type="InterPro" id="IPR007492">
    <property type="entry name" value="LytTR_DNA-bd_dom"/>
</dbReference>
<dbReference type="GO" id="GO:0000156">
    <property type="term" value="F:phosphorelay response regulator activity"/>
    <property type="evidence" value="ECO:0007669"/>
    <property type="project" value="InterPro"/>
</dbReference>
<dbReference type="Proteomes" id="UP000054078">
    <property type="component" value="Unassembled WGS sequence"/>
</dbReference>
<dbReference type="Pfam" id="PF04397">
    <property type="entry name" value="LytTR"/>
    <property type="match status" value="1"/>
</dbReference>
<evidence type="ECO:0000313" key="3">
    <source>
        <dbReference type="EMBL" id="KUH59462.1"/>
    </source>
</evidence>